<gene>
    <name evidence="10" type="ORF">SAMN05444272_0235</name>
</gene>
<evidence type="ECO:0000256" key="9">
    <source>
        <dbReference type="SAM" id="SignalP"/>
    </source>
</evidence>
<keyword evidence="6 9" id="KW-0732">Signal</keyword>
<evidence type="ECO:0000313" key="11">
    <source>
        <dbReference type="Proteomes" id="UP000186002"/>
    </source>
</evidence>
<dbReference type="Proteomes" id="UP000186002">
    <property type="component" value="Unassembled WGS sequence"/>
</dbReference>
<dbReference type="RefSeq" id="WP_073007736.1">
    <property type="nucleotide sequence ID" value="NZ_FRBW01000001.1"/>
</dbReference>
<comment type="function">
    <text evidence="8">Part of the ABC transporter complex UgpBAEC involved in sn-glycerol-3-phosphate (G3P) import. Binds G3P.</text>
</comment>
<evidence type="ECO:0000256" key="7">
    <source>
        <dbReference type="ARBA" id="ARBA00022764"/>
    </source>
</evidence>
<keyword evidence="7" id="KW-0574">Periplasm</keyword>
<dbReference type="PANTHER" id="PTHR43649">
    <property type="entry name" value="ARABINOSE-BINDING PROTEIN-RELATED"/>
    <property type="match status" value="1"/>
</dbReference>
<dbReference type="GO" id="GO:0042597">
    <property type="term" value="C:periplasmic space"/>
    <property type="evidence" value="ECO:0007669"/>
    <property type="project" value="UniProtKB-SubCell"/>
</dbReference>
<dbReference type="Gene3D" id="3.40.190.10">
    <property type="entry name" value="Periplasmic binding protein-like II"/>
    <property type="match status" value="2"/>
</dbReference>
<dbReference type="Pfam" id="PF13416">
    <property type="entry name" value="SBP_bac_8"/>
    <property type="match status" value="1"/>
</dbReference>
<feature type="chain" id="PRO_5012884205" description="sn-glycerol-3-phosphate-binding periplasmic protein UgpB" evidence="9">
    <location>
        <begin position="26"/>
        <end position="436"/>
    </location>
</feature>
<keyword evidence="11" id="KW-1185">Reference proteome</keyword>
<sequence length="436" mass="48608">MAYRKTVASLVAAAALLGTSNVSFAATEISWWHGMGGRNQEVINEISEKFNASQDACHLTPLSKGTYEEALNSGIAAFRAGEQPNILQVFDAGAATIINAKGAVVPAEDLIKDAGHEFSRDAFIDGVRYFYADKDGKFIGMPFNSSAPIMYINDEALKKAGVEAPKTWEEFETIAPKLKEAGFIPLVQSQLTWEFTENFFSRHNLQFATNNNGYDGVKDTKILVNTPEHKMMYSKLKEWYDNGFFGYYGAGWSDNQKPFEENKVAFWIGSSGSFGGLQKSAQMPFSATFLPYWSSVEGAGTNSFIGGAALFAFAKKPKEENDCTASFFQFLTSAEIQYFWHKSTGYVPITKAAYEMAQEQGYYKETPQAEVGIQQLMLKGGEWSKGYRMGFYPQIREIMEREYNKIFANETSVDDAMKTIEEEGNKLLERFAKTAG</sequence>
<evidence type="ECO:0000256" key="8">
    <source>
        <dbReference type="ARBA" id="ARBA00034473"/>
    </source>
</evidence>
<comment type="subunit">
    <text evidence="3">The complex is composed of two ATP-binding proteins (UgpC), two transmembrane proteins (UgpA and UgpE) and a solute-binding protein (UgpB).</text>
</comment>
<dbReference type="OrthoDB" id="9762335at2"/>
<dbReference type="PANTHER" id="PTHR43649:SF31">
    <property type="entry name" value="SN-GLYCEROL-3-PHOSPHATE-BINDING PERIPLASMIC PROTEIN UGPB"/>
    <property type="match status" value="1"/>
</dbReference>
<protein>
    <recommendedName>
        <fullName evidence="4">sn-glycerol-3-phosphate-binding periplasmic protein UgpB</fullName>
    </recommendedName>
</protein>
<reference evidence="10 11" key="1">
    <citation type="submission" date="2016-11" db="EMBL/GenBank/DDBJ databases">
        <authorList>
            <person name="Jaros S."/>
            <person name="Januszkiewicz K."/>
            <person name="Wedrychowicz H."/>
        </authorList>
    </citation>
    <scope>NUCLEOTIDE SEQUENCE [LARGE SCALE GENOMIC DNA]</scope>
    <source>
        <strain evidence="10 11">DSM 22153</strain>
    </source>
</reference>
<dbReference type="STRING" id="735517.SAMN05444272_0235"/>
<dbReference type="InterPro" id="IPR006059">
    <property type="entry name" value="SBP"/>
</dbReference>
<proteinExistence type="inferred from homology"/>
<evidence type="ECO:0000313" key="10">
    <source>
        <dbReference type="EMBL" id="SHL29599.1"/>
    </source>
</evidence>
<comment type="subcellular location">
    <subcellularLocation>
        <location evidence="1">Periplasm</location>
    </subcellularLocation>
</comment>
<dbReference type="InterPro" id="IPR050490">
    <property type="entry name" value="Bact_solute-bd_prot1"/>
</dbReference>
<evidence type="ECO:0000256" key="1">
    <source>
        <dbReference type="ARBA" id="ARBA00004418"/>
    </source>
</evidence>
<evidence type="ECO:0000256" key="2">
    <source>
        <dbReference type="ARBA" id="ARBA00008520"/>
    </source>
</evidence>
<dbReference type="SUPFAM" id="SSF53850">
    <property type="entry name" value="Periplasmic binding protein-like II"/>
    <property type="match status" value="1"/>
</dbReference>
<accession>A0A1M6ZGV0</accession>
<name>A0A1M6ZGV0_9HYPH</name>
<evidence type="ECO:0000256" key="4">
    <source>
        <dbReference type="ARBA" id="ARBA00017470"/>
    </source>
</evidence>
<dbReference type="AlphaFoldDB" id="A0A1M6ZGV0"/>
<evidence type="ECO:0000256" key="6">
    <source>
        <dbReference type="ARBA" id="ARBA00022729"/>
    </source>
</evidence>
<evidence type="ECO:0000256" key="5">
    <source>
        <dbReference type="ARBA" id="ARBA00022448"/>
    </source>
</evidence>
<comment type="similarity">
    <text evidence="2">Belongs to the bacterial solute-binding protein 1 family.</text>
</comment>
<keyword evidence="5" id="KW-0813">Transport</keyword>
<dbReference type="EMBL" id="FRBW01000001">
    <property type="protein sequence ID" value="SHL29599.1"/>
    <property type="molecule type" value="Genomic_DNA"/>
</dbReference>
<evidence type="ECO:0000256" key="3">
    <source>
        <dbReference type="ARBA" id="ARBA00011557"/>
    </source>
</evidence>
<feature type="signal peptide" evidence="9">
    <location>
        <begin position="1"/>
        <end position="25"/>
    </location>
</feature>
<organism evidence="10 11">
    <name type="scientific">Roseibium suaedae</name>
    <dbReference type="NCBI Taxonomy" id="735517"/>
    <lineage>
        <taxon>Bacteria</taxon>
        <taxon>Pseudomonadati</taxon>
        <taxon>Pseudomonadota</taxon>
        <taxon>Alphaproteobacteria</taxon>
        <taxon>Hyphomicrobiales</taxon>
        <taxon>Stappiaceae</taxon>
        <taxon>Roseibium</taxon>
    </lineage>
</organism>